<protein>
    <recommendedName>
        <fullName evidence="2">Protein kinase domain-containing protein</fullName>
    </recommendedName>
</protein>
<dbReference type="InterPro" id="IPR011009">
    <property type="entry name" value="Kinase-like_dom_sf"/>
</dbReference>
<name>A0AAF5PPZ0_WUCBA</name>
<accession>A0AAF5PPZ0</accession>
<dbReference type="PANTHER" id="PTHR48014">
    <property type="entry name" value="SERINE/THREONINE-PROTEIN KINASE FRAY2"/>
    <property type="match status" value="1"/>
</dbReference>
<comment type="similarity">
    <text evidence="1">Belongs to the protein kinase superfamily. STE Ser/Thr protein kinase family. STE20 subfamily.</text>
</comment>
<dbReference type="InterPro" id="IPR047173">
    <property type="entry name" value="STRAD_A/B-like"/>
</dbReference>
<reference evidence="3" key="2">
    <citation type="journal article" date="2016" name="Mol. Ecol.">
        <title>Population genomics of the filarial nematode parasite Wuchereria bancrofti from mosquitoes.</title>
        <authorList>
            <person name="Small S.T."/>
            <person name="Reimer L.J."/>
            <person name="Tisch D.J."/>
            <person name="King C.L."/>
            <person name="Christensen B.M."/>
            <person name="Siba P.M."/>
            <person name="Kazura J.W."/>
            <person name="Serre D."/>
            <person name="Zimmerman P.A."/>
        </authorList>
    </citation>
    <scope>NUCLEOTIDE SEQUENCE</scope>
    <source>
        <strain evidence="3">pt0022</strain>
    </source>
</reference>
<dbReference type="GO" id="GO:1902554">
    <property type="term" value="C:serine/threonine protein kinase complex"/>
    <property type="evidence" value="ECO:0007669"/>
    <property type="project" value="TreeGrafter"/>
</dbReference>
<dbReference type="GO" id="GO:0005524">
    <property type="term" value="F:ATP binding"/>
    <property type="evidence" value="ECO:0007669"/>
    <property type="project" value="InterPro"/>
</dbReference>
<dbReference type="GO" id="GO:0006611">
    <property type="term" value="P:protein export from nucleus"/>
    <property type="evidence" value="ECO:0007669"/>
    <property type="project" value="TreeGrafter"/>
</dbReference>
<reference evidence="4" key="3">
    <citation type="submission" date="2024-02" db="UniProtKB">
        <authorList>
            <consortium name="WormBaseParasite"/>
        </authorList>
    </citation>
    <scope>IDENTIFICATION</scope>
    <source>
        <strain evidence="4">pt0022</strain>
    </source>
</reference>
<proteinExistence type="inferred from homology"/>
<dbReference type="PANTHER" id="PTHR48014:SF21">
    <property type="entry name" value="SERINE_THREONINE-PROTEIN KINASE FRAY2"/>
    <property type="match status" value="1"/>
</dbReference>
<dbReference type="SMART" id="SM00220">
    <property type="entry name" value="S_TKc"/>
    <property type="match status" value="1"/>
</dbReference>
<dbReference type="AlphaFoldDB" id="A0AAF5PPZ0"/>
<dbReference type="Gene3D" id="1.10.510.10">
    <property type="entry name" value="Transferase(Phosphotransferase) domain 1"/>
    <property type="match status" value="1"/>
</dbReference>
<organism evidence="3 4">
    <name type="scientific">Wuchereria bancrofti</name>
    <dbReference type="NCBI Taxonomy" id="6293"/>
    <lineage>
        <taxon>Eukaryota</taxon>
        <taxon>Metazoa</taxon>
        <taxon>Ecdysozoa</taxon>
        <taxon>Nematoda</taxon>
        <taxon>Chromadorea</taxon>
        <taxon>Rhabditida</taxon>
        <taxon>Spirurina</taxon>
        <taxon>Spiruromorpha</taxon>
        <taxon>Filarioidea</taxon>
        <taxon>Onchocercidae</taxon>
        <taxon>Wuchereria</taxon>
    </lineage>
</organism>
<dbReference type="InterPro" id="IPR000719">
    <property type="entry name" value="Prot_kinase_dom"/>
</dbReference>
<dbReference type="Pfam" id="PF00069">
    <property type="entry name" value="Pkinase"/>
    <property type="match status" value="1"/>
</dbReference>
<evidence type="ECO:0000256" key="1">
    <source>
        <dbReference type="ARBA" id="ARBA00008874"/>
    </source>
</evidence>
<dbReference type="SUPFAM" id="SSF56112">
    <property type="entry name" value="Protein kinase-like (PK-like)"/>
    <property type="match status" value="1"/>
</dbReference>
<dbReference type="GO" id="GO:0004672">
    <property type="term" value="F:protein kinase activity"/>
    <property type="evidence" value="ECO:0007669"/>
    <property type="project" value="InterPro"/>
</dbReference>
<evidence type="ECO:0000259" key="2">
    <source>
        <dbReference type="PROSITE" id="PS50011"/>
    </source>
</evidence>
<evidence type="ECO:0000313" key="4">
    <source>
        <dbReference type="WBParaSite" id="mrna-Wban_03871"/>
    </source>
</evidence>
<sequence>MSSLPDFTICGTLGKACSGLSDVLLVKRLADESLAALRILPTEKMDYEKIKEEVWFLKWLSHPCIISVNQIISVGSDVYVFSIYCDLCSVLNVVHNHYPCGLPEKAIAQVLKNVLLAVQSIRCSHILLHSTGAVKLTGFRHCVFLQRNELTGTDNVLHNFDAEISDELLWLAPEILRQDLYGYGLSSDVYSIGITICEMANGFPPFSDMDRLQMLFEKSKGTTPRLLDCTTLPDKEDMQRDQQYRQRRRFSESLHVITDNCLKPLPENRWSVSKLLAHPHILLFILKKVRYWVLPLFRIAAIREDGLRTTLPYVSSSFHVAASLRFASHPEAYGTFPTASELAGTCMTHWVLLDASTDSSCELQAHFSPNLPSN</sequence>
<feature type="domain" description="Protein kinase" evidence="2">
    <location>
        <begin position="7"/>
        <end position="281"/>
    </location>
</feature>
<dbReference type="PROSITE" id="PS50011">
    <property type="entry name" value="PROTEIN_KINASE_DOM"/>
    <property type="match status" value="1"/>
</dbReference>
<dbReference type="WBParaSite" id="mrna-Wban_03871">
    <property type="protein sequence ID" value="mrna-Wban_03871"/>
    <property type="gene ID" value="Wban_03871"/>
</dbReference>
<dbReference type="GO" id="GO:0043539">
    <property type="term" value="F:protein serine/threonine kinase activator activity"/>
    <property type="evidence" value="ECO:0007669"/>
    <property type="project" value="InterPro"/>
</dbReference>
<reference evidence="3" key="1">
    <citation type="submission" date="2015-03" db="EMBL/GenBank/DDBJ databases">
        <title>Wuchereria bancrofti Genome Sequencing Papua New Guinea Strain.</title>
        <authorList>
            <person name="Small S.T."/>
            <person name="Serre D."/>
            <person name="Zimmerman P.A."/>
        </authorList>
    </citation>
    <scope>NUCLEOTIDE SEQUENCE [LARGE SCALE GENOMIC DNA]</scope>
    <source>
        <strain evidence="3">pt0022</strain>
    </source>
</reference>
<evidence type="ECO:0000313" key="3">
    <source>
        <dbReference type="Proteomes" id="UP000093561"/>
    </source>
</evidence>
<dbReference type="Gene3D" id="3.30.200.20">
    <property type="entry name" value="Phosphorylase Kinase, domain 1"/>
    <property type="match status" value="1"/>
</dbReference>
<dbReference type="Proteomes" id="UP000093561">
    <property type="component" value="Unassembled WGS sequence"/>
</dbReference>